<dbReference type="EMBL" id="JABCIY010000056">
    <property type="protein sequence ID" value="KAF7194664.1"/>
    <property type="molecule type" value="Genomic_DNA"/>
</dbReference>
<sequence length="298" mass="32001">MSYSALNCTSGGGFGTNIIANQTDSRYCGLSSNRTIVEQCCDGSEILTSSCETYCAYTGTIRDWIRCVSGNSTGSIEPRTDAFCLSGTSSNLTESVKTSFGFRTRSAPKIGWVVLGLLFSTFLIGPCYAADDDCNLHIDHTLTRLGSSTVVSNSFECGSSDDGFCTYSLPITTPEISNNRSLTTDTHFYSAAAPEFDGFFEKVSNATNGRQFPALSQLNVTYEFAVSEGQGFSVGWTPYLFCVNGTLTNCGDLLPDQPGLDNGPLDFEACGPLFVDDENSYTNPDAVINGVLNPIYHS</sequence>
<dbReference type="AlphaFoldDB" id="A0A8H6RNI4"/>
<evidence type="ECO:0000313" key="2">
    <source>
        <dbReference type="Proteomes" id="UP000660729"/>
    </source>
</evidence>
<dbReference type="Proteomes" id="UP000660729">
    <property type="component" value="Unassembled WGS sequence"/>
</dbReference>
<dbReference type="OrthoDB" id="5213182at2759"/>
<gene>
    <name evidence="1" type="ORF">HII31_03926</name>
</gene>
<comment type="caution">
    <text evidence="1">The sequence shown here is derived from an EMBL/GenBank/DDBJ whole genome shotgun (WGS) entry which is preliminary data.</text>
</comment>
<dbReference type="Pfam" id="PF19535">
    <property type="entry name" value="DUF6060"/>
    <property type="match status" value="1"/>
</dbReference>
<protein>
    <submittedName>
        <fullName evidence="1">Uncharacterized protein</fullName>
    </submittedName>
</protein>
<reference evidence="1" key="1">
    <citation type="submission" date="2020-04" db="EMBL/GenBank/DDBJ databases">
        <title>Draft genome resource of the tomato pathogen Pseudocercospora fuligena.</title>
        <authorList>
            <person name="Zaccaron A."/>
        </authorList>
    </citation>
    <scope>NUCLEOTIDE SEQUENCE</scope>
    <source>
        <strain evidence="1">PF001</strain>
    </source>
</reference>
<name>A0A8H6RNI4_9PEZI</name>
<accession>A0A8H6RNI4</accession>
<evidence type="ECO:0000313" key="1">
    <source>
        <dbReference type="EMBL" id="KAF7194664.1"/>
    </source>
</evidence>
<dbReference type="InterPro" id="IPR045702">
    <property type="entry name" value="DUF6060"/>
</dbReference>
<organism evidence="1 2">
    <name type="scientific">Pseudocercospora fuligena</name>
    <dbReference type="NCBI Taxonomy" id="685502"/>
    <lineage>
        <taxon>Eukaryota</taxon>
        <taxon>Fungi</taxon>
        <taxon>Dikarya</taxon>
        <taxon>Ascomycota</taxon>
        <taxon>Pezizomycotina</taxon>
        <taxon>Dothideomycetes</taxon>
        <taxon>Dothideomycetidae</taxon>
        <taxon>Mycosphaerellales</taxon>
        <taxon>Mycosphaerellaceae</taxon>
        <taxon>Pseudocercospora</taxon>
    </lineage>
</organism>
<proteinExistence type="predicted"/>
<keyword evidence="2" id="KW-1185">Reference proteome</keyword>